<feature type="transmembrane region" description="Helical" evidence="6">
    <location>
        <begin position="635"/>
        <end position="657"/>
    </location>
</feature>
<organism evidence="9">
    <name type="scientific">Cacopsylla melanoneura</name>
    <dbReference type="NCBI Taxonomy" id="428564"/>
    <lineage>
        <taxon>Eukaryota</taxon>
        <taxon>Metazoa</taxon>
        <taxon>Ecdysozoa</taxon>
        <taxon>Arthropoda</taxon>
        <taxon>Hexapoda</taxon>
        <taxon>Insecta</taxon>
        <taxon>Pterygota</taxon>
        <taxon>Neoptera</taxon>
        <taxon>Paraneoptera</taxon>
        <taxon>Hemiptera</taxon>
        <taxon>Sternorrhyncha</taxon>
        <taxon>Psylloidea</taxon>
        <taxon>Psyllidae</taxon>
        <taxon>Psyllinae</taxon>
        <taxon>Cacopsylla</taxon>
    </lineage>
</organism>
<evidence type="ECO:0000256" key="6">
    <source>
        <dbReference type="RuleBase" id="RU280814"/>
    </source>
</evidence>
<feature type="transmembrane region" description="Helical" evidence="6">
    <location>
        <begin position="252"/>
        <end position="271"/>
    </location>
</feature>
<dbReference type="InterPro" id="IPR049452">
    <property type="entry name" value="Anoctamin_TM"/>
</dbReference>
<evidence type="ECO:0000259" key="8">
    <source>
        <dbReference type="Pfam" id="PF04547"/>
    </source>
</evidence>
<dbReference type="AlphaFoldDB" id="A0A8D8RF30"/>
<evidence type="ECO:0000256" key="3">
    <source>
        <dbReference type="ARBA" id="ARBA00022692"/>
    </source>
</evidence>
<evidence type="ECO:0000256" key="7">
    <source>
        <dbReference type="SAM" id="MobiDB-lite"/>
    </source>
</evidence>
<proteinExistence type="inferred from homology"/>
<dbReference type="GO" id="GO:0005886">
    <property type="term" value="C:plasma membrane"/>
    <property type="evidence" value="ECO:0007669"/>
    <property type="project" value="TreeGrafter"/>
</dbReference>
<keyword evidence="3 6" id="KW-0812">Transmembrane</keyword>
<dbReference type="Pfam" id="PF04547">
    <property type="entry name" value="Anoctamin"/>
    <property type="match status" value="1"/>
</dbReference>
<sequence>MVMRQRTGPQCLPDLNDPSLDTPVSGTSFPPTYYVMQFNPTVKTETVRWIVSKLCASRREHGAELLVRKQDNGEDSEQGLTLHMSSQPRRLLEAAEDMELRVKPNRTSCLRRFTIKELEAFVPDSGGIDDFLTSTEKQSIVKFVLDNLRAVTDDQHVPGYPQLILYEGQSLVEALINWKLIRQMFPLHDEDYLKALGHSWYKSLSKDQPFEDIHAYFGESIALYFHFLNFYSYSLVVPMILGFYQLLVSNEMLAFFCVFQVLWATGFLVMWNRKCSELAFQWGTINMTSLNDNPRPTFHGKMGEDPVTGKMQPQYPSWKTYTKMYCVSFPLVVGCMLGSFLIMLASFWLDRYIRSQPYSNTAGYIVYVPSILYAALVYIMNMYYRELANYLTEWENHRTQSQFDRYRITKLVLFEFVNNFMSLFYVAFYIQDLDMLRTQLAVLLTIYQLINNLQESILPLILQYTHNKVTLSSITKRISSDKIPLLKNIQGEELRQRRREREETKTEREVEIPLLDSEDSRIVQTKRESQLDPYEGTYDDYLELFIQFGYVYLFSAVFPMAAFWALINNMLEVRSDAFKLCCLYQRPIARQVKNIGAWQRAFECLCAISVMTNCALLFMIPELRSLVSHWSNSEVLFMFVVFEHILLLLRYVLVYCISDKPQWVRVALAKQNYQSRQAMKT</sequence>
<dbReference type="InterPro" id="IPR007632">
    <property type="entry name" value="Anoctamin"/>
</dbReference>
<evidence type="ECO:0000256" key="1">
    <source>
        <dbReference type="ARBA" id="ARBA00004141"/>
    </source>
</evidence>
<feature type="transmembrane region" description="Helical" evidence="6">
    <location>
        <begin position="411"/>
        <end position="430"/>
    </location>
</feature>
<reference evidence="9" key="1">
    <citation type="submission" date="2021-05" db="EMBL/GenBank/DDBJ databases">
        <authorList>
            <person name="Alioto T."/>
            <person name="Alioto T."/>
            <person name="Gomez Garrido J."/>
        </authorList>
    </citation>
    <scope>NUCLEOTIDE SEQUENCE</scope>
</reference>
<comment type="similarity">
    <text evidence="2 6">Belongs to the anoctamin family.</text>
</comment>
<evidence type="ECO:0000313" key="9">
    <source>
        <dbReference type="EMBL" id="CAG6650138.1"/>
    </source>
</evidence>
<dbReference type="PANTHER" id="PTHR12308:SF74">
    <property type="entry name" value="ANOCTAMIN"/>
    <property type="match status" value="1"/>
</dbReference>
<feature type="transmembrane region" description="Helical" evidence="6">
    <location>
        <begin position="601"/>
        <end position="620"/>
    </location>
</feature>
<dbReference type="PANTHER" id="PTHR12308">
    <property type="entry name" value="ANOCTAMIN"/>
    <property type="match status" value="1"/>
</dbReference>
<feature type="region of interest" description="Disordered" evidence="7">
    <location>
        <begin position="1"/>
        <end position="22"/>
    </location>
</feature>
<feature type="transmembrane region" description="Helical" evidence="6">
    <location>
        <begin position="223"/>
        <end position="246"/>
    </location>
</feature>
<evidence type="ECO:0000256" key="5">
    <source>
        <dbReference type="ARBA" id="ARBA00023136"/>
    </source>
</evidence>
<comment type="subcellular location">
    <subcellularLocation>
        <location evidence="1 6">Membrane</location>
        <topology evidence="1 6">Multi-pass membrane protein</topology>
    </subcellularLocation>
</comment>
<feature type="domain" description="Anoctamin transmembrane" evidence="8">
    <location>
        <begin position="213"/>
        <end position="670"/>
    </location>
</feature>
<keyword evidence="4 6" id="KW-1133">Transmembrane helix</keyword>
<evidence type="ECO:0000256" key="4">
    <source>
        <dbReference type="ARBA" id="ARBA00022989"/>
    </source>
</evidence>
<accession>A0A8D8RF30</accession>
<dbReference type="EMBL" id="HBUF01160975">
    <property type="protein sequence ID" value="CAG6650138.1"/>
    <property type="molecule type" value="Transcribed_RNA"/>
</dbReference>
<feature type="transmembrane region" description="Helical" evidence="6">
    <location>
        <begin position="324"/>
        <end position="349"/>
    </location>
</feature>
<dbReference type="GO" id="GO:0005254">
    <property type="term" value="F:chloride channel activity"/>
    <property type="evidence" value="ECO:0007669"/>
    <property type="project" value="TreeGrafter"/>
</dbReference>
<feature type="transmembrane region" description="Helical" evidence="6">
    <location>
        <begin position="361"/>
        <end position="380"/>
    </location>
</feature>
<keyword evidence="5 6" id="KW-0472">Membrane</keyword>
<feature type="transmembrane region" description="Helical" evidence="6">
    <location>
        <begin position="544"/>
        <end position="567"/>
    </location>
</feature>
<protein>
    <recommendedName>
        <fullName evidence="6">Anoctamin</fullName>
    </recommendedName>
</protein>
<name>A0A8D8RF30_9HEMI</name>
<evidence type="ECO:0000256" key="2">
    <source>
        <dbReference type="ARBA" id="ARBA00009671"/>
    </source>
</evidence>